<evidence type="ECO:0000313" key="3">
    <source>
        <dbReference type="Proteomes" id="UP000011115"/>
    </source>
</evidence>
<feature type="region of interest" description="Disordered" evidence="1">
    <location>
        <begin position="1"/>
        <end position="41"/>
    </location>
</feature>
<feature type="compositionally biased region" description="Polar residues" evidence="1">
    <location>
        <begin position="1"/>
        <end position="16"/>
    </location>
</feature>
<proteinExistence type="predicted"/>
<dbReference type="Gramene" id="PGSC0003DMT400093922">
    <property type="protein sequence ID" value="PGSC0003DMT400093922"/>
    <property type="gene ID" value="PGSC0003DMG400043493"/>
</dbReference>
<evidence type="ECO:0000313" key="2">
    <source>
        <dbReference type="EnsemblPlants" id="PGSC0003DMT400093922"/>
    </source>
</evidence>
<accession>M1DT05</accession>
<reference evidence="3" key="1">
    <citation type="journal article" date="2011" name="Nature">
        <title>Genome sequence and analysis of the tuber crop potato.</title>
        <authorList>
            <consortium name="The Potato Genome Sequencing Consortium"/>
        </authorList>
    </citation>
    <scope>NUCLEOTIDE SEQUENCE [LARGE SCALE GENOMIC DNA]</scope>
    <source>
        <strain evidence="3">cv. DM1-3 516 R44</strain>
    </source>
</reference>
<reference evidence="2" key="2">
    <citation type="submission" date="2015-06" db="UniProtKB">
        <authorList>
            <consortium name="EnsemblPlants"/>
        </authorList>
    </citation>
    <scope>IDENTIFICATION</scope>
    <source>
        <strain evidence="2">DM1-3 516 R44</strain>
    </source>
</reference>
<evidence type="ECO:0000256" key="1">
    <source>
        <dbReference type="SAM" id="MobiDB-lite"/>
    </source>
</evidence>
<dbReference type="PaxDb" id="4113-PGSC0003DMT400093922"/>
<sequence>MWSTPTLSQTGSSLLPLSQKKRKGLSINDPSKASNDQNTNLWTFTSRGKKERKHIAKKQVNIHSKLVSPSQDTKHASCVLPTIAPRALNKIKADGEWTILKEHRLSTDGVISEYPAIWRQPNSTSSKSSQELSSHTYSSLFESFMMHACHPPKLPPGRGT</sequence>
<feature type="compositionally biased region" description="Polar residues" evidence="1">
    <location>
        <begin position="28"/>
        <end position="41"/>
    </location>
</feature>
<organism evidence="2 3">
    <name type="scientific">Solanum tuberosum</name>
    <name type="common">Potato</name>
    <dbReference type="NCBI Taxonomy" id="4113"/>
    <lineage>
        <taxon>Eukaryota</taxon>
        <taxon>Viridiplantae</taxon>
        <taxon>Streptophyta</taxon>
        <taxon>Embryophyta</taxon>
        <taxon>Tracheophyta</taxon>
        <taxon>Spermatophyta</taxon>
        <taxon>Magnoliopsida</taxon>
        <taxon>eudicotyledons</taxon>
        <taxon>Gunneridae</taxon>
        <taxon>Pentapetalae</taxon>
        <taxon>asterids</taxon>
        <taxon>lamiids</taxon>
        <taxon>Solanales</taxon>
        <taxon>Solanaceae</taxon>
        <taxon>Solanoideae</taxon>
        <taxon>Solaneae</taxon>
        <taxon>Solanum</taxon>
    </lineage>
</organism>
<name>M1DT05_SOLTU</name>
<dbReference type="HOGENOM" id="CLU_1655215_0_0_1"/>
<dbReference type="AlphaFoldDB" id="M1DT05"/>
<protein>
    <submittedName>
        <fullName evidence="2">Uncharacterized protein</fullName>
    </submittedName>
</protein>
<keyword evidence="3" id="KW-1185">Reference proteome</keyword>
<dbReference type="EnsemblPlants" id="PGSC0003DMT400093922">
    <property type="protein sequence ID" value="PGSC0003DMT400093922"/>
    <property type="gene ID" value="PGSC0003DMG400043493"/>
</dbReference>
<dbReference type="Proteomes" id="UP000011115">
    <property type="component" value="Unassembled WGS sequence"/>
</dbReference>
<dbReference type="InParanoid" id="M1DT05"/>